<evidence type="ECO:0000313" key="2">
    <source>
        <dbReference type="EMBL" id="MFC7617562.1"/>
    </source>
</evidence>
<feature type="region of interest" description="Disordered" evidence="1">
    <location>
        <begin position="116"/>
        <end position="140"/>
    </location>
</feature>
<evidence type="ECO:0000256" key="1">
    <source>
        <dbReference type="SAM" id="MobiDB-lite"/>
    </source>
</evidence>
<dbReference type="EMBL" id="JBHTEY010000004">
    <property type="protein sequence ID" value="MFC7617562.1"/>
    <property type="molecule type" value="Genomic_DNA"/>
</dbReference>
<sequence>MFWPGALAATTTLRIATIATMPRWMRELAGIRQSRLLDVLVVPVVRIAMRVARVSRWFQLGVLNLLSPSTVPVVAPVLFDVPPTTPGTLTPEQARERYGYPRPAEAHLELRARQRERVFRDQQAPDDDGMVESEGILGGR</sequence>
<proteinExistence type="predicted"/>
<reference evidence="3" key="1">
    <citation type="journal article" date="2019" name="Int. J. Syst. Evol. Microbiol.">
        <title>The Global Catalogue of Microorganisms (GCM) 10K type strain sequencing project: providing services to taxonomists for standard genome sequencing and annotation.</title>
        <authorList>
            <consortium name="The Broad Institute Genomics Platform"/>
            <consortium name="The Broad Institute Genome Sequencing Center for Infectious Disease"/>
            <person name="Wu L."/>
            <person name="Ma J."/>
        </authorList>
    </citation>
    <scope>NUCLEOTIDE SEQUENCE [LARGE SCALE GENOMIC DNA]</scope>
    <source>
        <strain evidence="3">JCM 17695</strain>
    </source>
</reference>
<dbReference type="Proteomes" id="UP001596512">
    <property type="component" value="Unassembled WGS sequence"/>
</dbReference>
<accession>A0ABW2TUK7</accession>
<organism evidence="2 3">
    <name type="scientific">Actinokineospora soli</name>
    <dbReference type="NCBI Taxonomy" id="1048753"/>
    <lineage>
        <taxon>Bacteria</taxon>
        <taxon>Bacillati</taxon>
        <taxon>Actinomycetota</taxon>
        <taxon>Actinomycetes</taxon>
        <taxon>Pseudonocardiales</taxon>
        <taxon>Pseudonocardiaceae</taxon>
        <taxon>Actinokineospora</taxon>
    </lineage>
</organism>
<gene>
    <name evidence="2" type="ORF">ACFQV2_33235</name>
</gene>
<name>A0ABW2TUK7_9PSEU</name>
<evidence type="ECO:0000313" key="3">
    <source>
        <dbReference type="Proteomes" id="UP001596512"/>
    </source>
</evidence>
<comment type="caution">
    <text evidence="2">The sequence shown here is derived from an EMBL/GenBank/DDBJ whole genome shotgun (WGS) entry which is preliminary data.</text>
</comment>
<keyword evidence="3" id="KW-1185">Reference proteome</keyword>
<protein>
    <submittedName>
        <fullName evidence="2">Uncharacterized protein</fullName>
    </submittedName>
</protein>